<dbReference type="AlphaFoldDB" id="A0A512RIK8"/>
<dbReference type="GO" id="GO:0003677">
    <property type="term" value="F:DNA binding"/>
    <property type="evidence" value="ECO:0007669"/>
    <property type="project" value="InterPro"/>
</dbReference>
<gene>
    <name evidence="3" type="ORF">CCY01nite_17990</name>
</gene>
<accession>A0A512RIK8</accession>
<reference evidence="3 4" key="1">
    <citation type="submission" date="2019-07" db="EMBL/GenBank/DDBJ databases">
        <title>Whole genome shotgun sequence of Chitinophaga cymbidii NBRC 109752.</title>
        <authorList>
            <person name="Hosoyama A."/>
            <person name="Uohara A."/>
            <person name="Ohji S."/>
            <person name="Ichikawa N."/>
        </authorList>
    </citation>
    <scope>NUCLEOTIDE SEQUENCE [LARGE SCALE GENOMIC DNA]</scope>
    <source>
        <strain evidence="3 4">NBRC 109752</strain>
    </source>
</reference>
<name>A0A512RIK8_9BACT</name>
<dbReference type="CDD" id="cd00093">
    <property type="entry name" value="HTH_XRE"/>
    <property type="match status" value="1"/>
</dbReference>
<dbReference type="Proteomes" id="UP000321436">
    <property type="component" value="Unassembled WGS sequence"/>
</dbReference>
<evidence type="ECO:0000313" key="4">
    <source>
        <dbReference type="Proteomes" id="UP000321436"/>
    </source>
</evidence>
<evidence type="ECO:0000256" key="1">
    <source>
        <dbReference type="SAM" id="Coils"/>
    </source>
</evidence>
<feature type="domain" description="HTH cro/C1-type" evidence="2">
    <location>
        <begin position="27"/>
        <end position="81"/>
    </location>
</feature>
<dbReference type="SMART" id="SM00530">
    <property type="entry name" value="HTH_XRE"/>
    <property type="match status" value="1"/>
</dbReference>
<protein>
    <recommendedName>
        <fullName evidence="2">HTH cro/C1-type domain-containing protein</fullName>
    </recommendedName>
</protein>
<dbReference type="PROSITE" id="PS50943">
    <property type="entry name" value="HTH_CROC1"/>
    <property type="match status" value="1"/>
</dbReference>
<dbReference type="SUPFAM" id="SSF47413">
    <property type="entry name" value="lambda repressor-like DNA-binding domains"/>
    <property type="match status" value="1"/>
</dbReference>
<comment type="caution">
    <text evidence="3">The sequence shown here is derived from an EMBL/GenBank/DDBJ whole genome shotgun (WGS) entry which is preliminary data.</text>
</comment>
<sequence length="279" mass="32146">MPLFVSLLKIFDTISIKHIEMFLHKNLRAFRIAFGFSQKDVADAIQIRRTTYQAYEDGRNTPGVVVLEALRKLYEAPMGLLLNHDLEMVQFDKESKTVTFSTVDGAFGRYSLGHDNANKLDIFIGPKVEEFKLDENEVDYSSLDDFRLSLFAIKFALHTEDAMSRSELLVSTLNSLGEYRNETVKKKKEEELLKQLDLNEIVLKSYKDRLYFITDRLYKSRIESPLILVDNALSLFENNSSREAPNGNKTIEYLEEINQLLKDKVAILEARISELTSKN</sequence>
<proteinExistence type="predicted"/>
<dbReference type="EMBL" id="BKAU01000001">
    <property type="protein sequence ID" value="GEP95539.1"/>
    <property type="molecule type" value="Genomic_DNA"/>
</dbReference>
<dbReference type="InterPro" id="IPR001387">
    <property type="entry name" value="Cro/C1-type_HTH"/>
</dbReference>
<dbReference type="Gene3D" id="1.10.260.40">
    <property type="entry name" value="lambda repressor-like DNA-binding domains"/>
    <property type="match status" value="1"/>
</dbReference>
<feature type="coiled-coil region" evidence="1">
    <location>
        <begin position="251"/>
        <end position="278"/>
    </location>
</feature>
<dbReference type="InterPro" id="IPR010982">
    <property type="entry name" value="Lambda_DNA-bd_dom_sf"/>
</dbReference>
<organism evidence="3 4">
    <name type="scientific">Chitinophaga cymbidii</name>
    <dbReference type="NCBI Taxonomy" id="1096750"/>
    <lineage>
        <taxon>Bacteria</taxon>
        <taxon>Pseudomonadati</taxon>
        <taxon>Bacteroidota</taxon>
        <taxon>Chitinophagia</taxon>
        <taxon>Chitinophagales</taxon>
        <taxon>Chitinophagaceae</taxon>
        <taxon>Chitinophaga</taxon>
    </lineage>
</organism>
<keyword evidence="1" id="KW-0175">Coiled coil</keyword>
<dbReference type="OrthoDB" id="3034420at2"/>
<dbReference type="Pfam" id="PF01381">
    <property type="entry name" value="HTH_3"/>
    <property type="match status" value="1"/>
</dbReference>
<keyword evidence="4" id="KW-1185">Reference proteome</keyword>
<evidence type="ECO:0000259" key="2">
    <source>
        <dbReference type="PROSITE" id="PS50943"/>
    </source>
</evidence>
<evidence type="ECO:0000313" key="3">
    <source>
        <dbReference type="EMBL" id="GEP95539.1"/>
    </source>
</evidence>